<evidence type="ECO:0000256" key="1">
    <source>
        <dbReference type="ARBA" id="ARBA00022729"/>
    </source>
</evidence>
<evidence type="ECO:0000313" key="4">
    <source>
        <dbReference type="Proteomes" id="UP001500013"/>
    </source>
</evidence>
<reference evidence="3 4" key="1">
    <citation type="journal article" date="2019" name="Int. J. Syst. Evol. Microbiol.">
        <title>The Global Catalogue of Microorganisms (GCM) 10K type strain sequencing project: providing services to taxonomists for standard genome sequencing and annotation.</title>
        <authorList>
            <consortium name="The Broad Institute Genomics Platform"/>
            <consortium name="The Broad Institute Genome Sequencing Center for Infectious Disease"/>
            <person name="Wu L."/>
            <person name="Ma J."/>
        </authorList>
    </citation>
    <scope>NUCLEOTIDE SEQUENCE [LARGE SCALE GENOMIC DNA]</scope>
    <source>
        <strain evidence="3 4">JCM 15628</strain>
    </source>
</reference>
<keyword evidence="1" id="KW-0732">Signal</keyword>
<accession>A0ABN2RJ76</accession>
<evidence type="ECO:0000313" key="3">
    <source>
        <dbReference type="EMBL" id="GAA1969528.1"/>
    </source>
</evidence>
<gene>
    <name evidence="3" type="ORF">GCM10009817_06860</name>
</gene>
<comment type="caution">
    <text evidence="3">The sequence shown here is derived from an EMBL/GenBank/DDBJ whole genome shotgun (WGS) entry which is preliminary data.</text>
</comment>
<dbReference type="SUPFAM" id="SSF51261">
    <property type="entry name" value="Duplicated hybrid motif"/>
    <property type="match status" value="1"/>
</dbReference>
<dbReference type="EMBL" id="BAAAPU010000003">
    <property type="protein sequence ID" value="GAA1969528.1"/>
    <property type="molecule type" value="Genomic_DNA"/>
</dbReference>
<sequence>MTIGSGVLAAVLAATSVTTAVIPAGVLAPSGPSGTAVATGTASARWSWPLDPRPEVARRFDRPDQPWLPGHRGVDLAAAVGQSVLAPTDGRVTWTGVVAGRSVVVVSHDGGLRSTFEPVVAVVPVGAAVSRGRGIGAVAATPGHCAPRTCLHWGVLRGETYLDPLALVGRAGVVLLPVP</sequence>
<protein>
    <recommendedName>
        <fullName evidence="2">M23ase beta-sheet core domain-containing protein</fullName>
    </recommendedName>
</protein>
<dbReference type="InterPro" id="IPR011055">
    <property type="entry name" value="Dup_hybrid_motif"/>
</dbReference>
<feature type="domain" description="M23ase beta-sheet core" evidence="2">
    <location>
        <begin position="70"/>
        <end position="164"/>
    </location>
</feature>
<dbReference type="PANTHER" id="PTHR21666">
    <property type="entry name" value="PEPTIDASE-RELATED"/>
    <property type="match status" value="1"/>
</dbReference>
<evidence type="ECO:0000259" key="2">
    <source>
        <dbReference type="Pfam" id="PF01551"/>
    </source>
</evidence>
<dbReference type="RefSeq" id="WP_344058418.1">
    <property type="nucleotide sequence ID" value="NZ_BAAAPU010000003.1"/>
</dbReference>
<proteinExistence type="predicted"/>
<dbReference type="Pfam" id="PF01551">
    <property type="entry name" value="Peptidase_M23"/>
    <property type="match status" value="1"/>
</dbReference>
<dbReference type="InterPro" id="IPR050570">
    <property type="entry name" value="Cell_wall_metabolism_enzyme"/>
</dbReference>
<dbReference type="Gene3D" id="2.70.70.10">
    <property type="entry name" value="Glucose Permease (Domain IIA)"/>
    <property type="match status" value="1"/>
</dbReference>
<keyword evidence="4" id="KW-1185">Reference proteome</keyword>
<dbReference type="Proteomes" id="UP001500013">
    <property type="component" value="Unassembled WGS sequence"/>
</dbReference>
<dbReference type="PANTHER" id="PTHR21666:SF289">
    <property type="entry name" value="L-ALA--D-GLU ENDOPEPTIDASE"/>
    <property type="match status" value="1"/>
</dbReference>
<name>A0ABN2RJ76_9MICO</name>
<dbReference type="InterPro" id="IPR016047">
    <property type="entry name" value="M23ase_b-sheet_dom"/>
</dbReference>
<organism evidence="3 4">
    <name type="scientific">Terrabacter lapilli</name>
    <dbReference type="NCBI Taxonomy" id="436231"/>
    <lineage>
        <taxon>Bacteria</taxon>
        <taxon>Bacillati</taxon>
        <taxon>Actinomycetota</taxon>
        <taxon>Actinomycetes</taxon>
        <taxon>Micrococcales</taxon>
        <taxon>Intrasporangiaceae</taxon>
        <taxon>Terrabacter</taxon>
    </lineage>
</organism>